<dbReference type="AlphaFoldDB" id="I1YLH2"/>
<accession>I1YLH2</accession>
<dbReference type="EMBL" id="CP003380">
    <property type="protein sequence ID" value="AFJ03765.1"/>
    <property type="molecule type" value="Genomic_DNA"/>
</dbReference>
<dbReference type="PROSITE" id="PS51318">
    <property type="entry name" value="TAT"/>
    <property type="match status" value="1"/>
</dbReference>
<dbReference type="Proteomes" id="UP000009145">
    <property type="component" value="Chromosome"/>
</dbReference>
<dbReference type="PATRIC" id="fig|754477.3.peg.2600"/>
<keyword evidence="2" id="KW-1185">Reference proteome</keyword>
<dbReference type="KEGG" id="mec:Q7C_2644"/>
<proteinExistence type="predicted"/>
<evidence type="ECO:0000313" key="1">
    <source>
        <dbReference type="EMBL" id="AFJ03765.1"/>
    </source>
</evidence>
<gene>
    <name evidence="1" type="ordered locus">Q7C_2644</name>
</gene>
<reference evidence="1 2" key="1">
    <citation type="journal article" date="2012" name="J. Bacteriol.">
        <title>Complete genome sequences of Methylophaga sp. strain JAM1 and Methylophaga sp. strain JAM7.</title>
        <authorList>
            <person name="Villeneuve C."/>
            <person name="Martineau C."/>
            <person name="Mauffrey F."/>
            <person name="Villemur R."/>
        </authorList>
    </citation>
    <scope>NUCLEOTIDE SEQUENCE [LARGE SCALE GENOMIC DNA]</scope>
    <source>
        <strain evidence="1 2">JAM7</strain>
    </source>
</reference>
<dbReference type="InterPro" id="IPR006311">
    <property type="entry name" value="TAT_signal"/>
</dbReference>
<protein>
    <submittedName>
        <fullName evidence="1">Uncharacterized protein</fullName>
    </submittedName>
</protein>
<sequence length="42" mass="4591" precursor="true">MKNRFTRRQSLKMLAASLAVTLLSPLPSLAASRVVSETLFKG</sequence>
<organism evidence="1 2">
    <name type="scientific">Methylophaga frappieri (strain ATCC BAA-2434 / DSM 25690 / JAM7)</name>
    <dbReference type="NCBI Taxonomy" id="754477"/>
    <lineage>
        <taxon>Bacteria</taxon>
        <taxon>Pseudomonadati</taxon>
        <taxon>Pseudomonadota</taxon>
        <taxon>Gammaproteobacteria</taxon>
        <taxon>Thiotrichales</taxon>
        <taxon>Piscirickettsiaceae</taxon>
        <taxon>Methylophaga</taxon>
    </lineage>
</organism>
<name>I1YLH2_METFJ</name>
<dbReference type="HOGENOM" id="CLU_3253924_0_0_6"/>
<evidence type="ECO:0000313" key="2">
    <source>
        <dbReference type="Proteomes" id="UP000009145"/>
    </source>
</evidence>